<protein>
    <submittedName>
        <fullName evidence="2">Oxidoreductase</fullName>
    </submittedName>
</protein>
<dbReference type="Gene3D" id="3.40.50.720">
    <property type="entry name" value="NAD(P)-binding Rossmann-like Domain"/>
    <property type="match status" value="1"/>
</dbReference>
<dbReference type="PANTHER" id="PTHR43157">
    <property type="entry name" value="PHOSPHATIDYLINOSITOL-GLYCAN BIOSYNTHESIS CLASS F PROTEIN-RELATED"/>
    <property type="match status" value="1"/>
</dbReference>
<keyword evidence="3" id="KW-1185">Reference proteome</keyword>
<evidence type="ECO:0000313" key="2">
    <source>
        <dbReference type="EMBL" id="MFC4467433.1"/>
    </source>
</evidence>
<reference evidence="3" key="1">
    <citation type="journal article" date="2019" name="Int. J. Syst. Evol. Microbiol.">
        <title>The Global Catalogue of Microorganisms (GCM) 10K type strain sequencing project: providing services to taxonomists for standard genome sequencing and annotation.</title>
        <authorList>
            <consortium name="The Broad Institute Genomics Platform"/>
            <consortium name="The Broad Institute Genome Sequencing Center for Infectious Disease"/>
            <person name="Wu L."/>
            <person name="Ma J."/>
        </authorList>
    </citation>
    <scope>NUCLEOTIDE SEQUENCE [LARGE SCALE GENOMIC DNA]</scope>
    <source>
        <strain evidence="3">DT43</strain>
    </source>
</reference>
<name>A0ABV8YU80_9ACTN</name>
<evidence type="ECO:0000256" key="1">
    <source>
        <dbReference type="ARBA" id="ARBA00023002"/>
    </source>
</evidence>
<dbReference type="Pfam" id="PF00106">
    <property type="entry name" value="adh_short"/>
    <property type="match status" value="1"/>
</dbReference>
<dbReference type="SUPFAM" id="SSF51735">
    <property type="entry name" value="NAD(P)-binding Rossmann-fold domains"/>
    <property type="match status" value="1"/>
</dbReference>
<dbReference type="CDD" id="cd05327">
    <property type="entry name" value="retinol-DH_like_SDR_c_like"/>
    <property type="match status" value="1"/>
</dbReference>
<dbReference type="InterPro" id="IPR002347">
    <property type="entry name" value="SDR_fam"/>
</dbReference>
<sequence>MGGHGTATRRWTSADVPDQRGRTVVITGANSGLGFETAQVFAQRGATVVLACRNPDRAADAEARITAKAPTAKVSTLQLDLASLASVRRAAESLRADHPRIDLLINNAGGIRLSHSLTEDGFELTLATNHLGPFAFTGLLLDRLLKTPGSRIVTVSSIGHRHGTINFDDLTCERGYRSFTAYFQAKLANLMFTYELQRRLGRAGAPTIAVAAHPGNARTEFGRDMPAPVRFLMGPQLSPVNSWIVQSPRMGALSTLRAATAPDAHGGDYYGPPGLAQFTGHPTRVESSARSHDTWAQHRLWQESERLTGVAYPLSGG</sequence>
<dbReference type="NCBIfam" id="NF004846">
    <property type="entry name" value="PRK06197.1"/>
    <property type="match status" value="1"/>
</dbReference>
<proteinExistence type="predicted"/>
<dbReference type="RefSeq" id="WP_386344754.1">
    <property type="nucleotide sequence ID" value="NZ_JBHSFG010000039.1"/>
</dbReference>
<dbReference type="PANTHER" id="PTHR43157:SF31">
    <property type="entry name" value="PHOSPHATIDYLINOSITOL-GLYCAN BIOSYNTHESIS CLASS F PROTEIN"/>
    <property type="match status" value="1"/>
</dbReference>
<dbReference type="Proteomes" id="UP001596012">
    <property type="component" value="Unassembled WGS sequence"/>
</dbReference>
<gene>
    <name evidence="2" type="ORF">ACFPH6_23375</name>
</gene>
<dbReference type="EMBL" id="JBHSFG010000039">
    <property type="protein sequence ID" value="MFC4467433.1"/>
    <property type="molecule type" value="Genomic_DNA"/>
</dbReference>
<keyword evidence="1" id="KW-0560">Oxidoreductase</keyword>
<comment type="caution">
    <text evidence="2">The sequence shown here is derived from an EMBL/GenBank/DDBJ whole genome shotgun (WGS) entry which is preliminary data.</text>
</comment>
<dbReference type="InterPro" id="IPR036291">
    <property type="entry name" value="NAD(P)-bd_dom_sf"/>
</dbReference>
<organism evidence="2 3">
    <name type="scientific">Streptomyces xiangluensis</name>
    <dbReference type="NCBI Taxonomy" id="2665720"/>
    <lineage>
        <taxon>Bacteria</taxon>
        <taxon>Bacillati</taxon>
        <taxon>Actinomycetota</taxon>
        <taxon>Actinomycetes</taxon>
        <taxon>Kitasatosporales</taxon>
        <taxon>Streptomycetaceae</taxon>
        <taxon>Streptomyces</taxon>
    </lineage>
</organism>
<evidence type="ECO:0000313" key="3">
    <source>
        <dbReference type="Proteomes" id="UP001596012"/>
    </source>
</evidence>
<accession>A0ABV8YU80</accession>
<dbReference type="PRINTS" id="PR00081">
    <property type="entry name" value="GDHRDH"/>
</dbReference>